<gene>
    <name evidence="1" type="ORF">Slin15195_G116250</name>
</gene>
<organism evidence="1 2">
    <name type="scientific">Septoria linicola</name>
    <dbReference type="NCBI Taxonomy" id="215465"/>
    <lineage>
        <taxon>Eukaryota</taxon>
        <taxon>Fungi</taxon>
        <taxon>Dikarya</taxon>
        <taxon>Ascomycota</taxon>
        <taxon>Pezizomycotina</taxon>
        <taxon>Dothideomycetes</taxon>
        <taxon>Dothideomycetidae</taxon>
        <taxon>Mycosphaerellales</taxon>
        <taxon>Mycosphaerellaceae</taxon>
        <taxon>Septoria</taxon>
    </lineage>
</organism>
<dbReference type="AlphaFoldDB" id="A0A9Q9ENZ7"/>
<dbReference type="Proteomes" id="UP001056384">
    <property type="component" value="Chromosome 11"/>
</dbReference>
<evidence type="ECO:0000313" key="1">
    <source>
        <dbReference type="EMBL" id="USW58306.1"/>
    </source>
</evidence>
<accession>A0A9Q9ENZ7</accession>
<dbReference type="EMBL" id="CP099428">
    <property type="protein sequence ID" value="USW58306.1"/>
    <property type="molecule type" value="Genomic_DNA"/>
</dbReference>
<sequence>MSQNSSVSRYMPSYQGSLSTWRKDAWSKDAETDVISVVSPPCSKLSRKLATTSLAKVDNHDAQKGLSGLVAYLPSGRKIPADSVIFSHFPDVNDGAYDHPVVVLGHSVCTKFVFCAPVTSFSNYPSLQAKYEADCPRDKNFHVYWRYMSIAHNGGQGSPNHMDQLQTIGGRQMSRQSYVNLDGGFWIEARYLSPFLGDKIRMTDRSLTLLKWAYCAAERHRGRHGALATTKKRTRPRVYISPTPAPVPTIPARCSVQAGFTWPSPGPTATSYKTAAMTGASWRRVC</sequence>
<protein>
    <submittedName>
        <fullName evidence="1">Uncharacterized protein</fullName>
    </submittedName>
</protein>
<name>A0A9Q9ENZ7_9PEZI</name>
<keyword evidence="2" id="KW-1185">Reference proteome</keyword>
<reference evidence="1" key="1">
    <citation type="submission" date="2022-06" db="EMBL/GenBank/DDBJ databases">
        <title>Complete genome sequences of two strains of the flax pathogen Septoria linicola.</title>
        <authorList>
            <person name="Lapalu N."/>
            <person name="Simon A."/>
            <person name="Demenou B."/>
            <person name="Paumier D."/>
            <person name="Guillot M.-P."/>
            <person name="Gout L."/>
            <person name="Valade R."/>
        </authorList>
    </citation>
    <scope>NUCLEOTIDE SEQUENCE</scope>
    <source>
        <strain evidence="1">SE15195</strain>
    </source>
</reference>
<proteinExistence type="predicted"/>
<evidence type="ECO:0000313" key="2">
    <source>
        <dbReference type="Proteomes" id="UP001056384"/>
    </source>
</evidence>